<protein>
    <recommendedName>
        <fullName evidence="7">Large ribosomal subunit protein uL6</fullName>
    </recommendedName>
</protein>
<evidence type="ECO:0000256" key="4">
    <source>
        <dbReference type="ARBA" id="ARBA00022884"/>
    </source>
</evidence>
<dbReference type="HOGENOM" id="CLU_065464_1_2_0"/>
<dbReference type="PANTHER" id="PTHR11655:SF14">
    <property type="entry name" value="LARGE RIBOSOMAL SUBUNIT PROTEIN UL6M"/>
    <property type="match status" value="1"/>
</dbReference>
<dbReference type="Pfam" id="PF00347">
    <property type="entry name" value="Ribosomal_L6"/>
    <property type="match status" value="2"/>
</dbReference>
<keyword evidence="5 7" id="KW-0689">Ribosomal protein</keyword>
<dbReference type="FunFam" id="3.90.930.12:FF:000001">
    <property type="entry name" value="50S ribosomal protein L6"/>
    <property type="match status" value="1"/>
</dbReference>
<evidence type="ECO:0000256" key="5">
    <source>
        <dbReference type="ARBA" id="ARBA00022980"/>
    </source>
</evidence>
<dbReference type="SUPFAM" id="SSF56053">
    <property type="entry name" value="Ribosomal protein L6"/>
    <property type="match status" value="2"/>
</dbReference>
<comment type="similarity">
    <text evidence="1 7 8">Belongs to the universal ribosomal protein uL6 family.</text>
</comment>
<proteinExistence type="inferred from homology"/>
<dbReference type="RefSeq" id="WP_013159267.1">
    <property type="nucleotide sequence ID" value="NC_014212.1"/>
</dbReference>
<dbReference type="STRING" id="526227.Mesil_2892"/>
<evidence type="ECO:0000256" key="8">
    <source>
        <dbReference type="RuleBase" id="RU003869"/>
    </source>
</evidence>
<reference evidence="11 12" key="1">
    <citation type="journal article" date="2010" name="Stand. Genomic Sci.">
        <title>Complete genome sequence of Meiothermus silvanus type strain (VI-R2).</title>
        <authorList>
            <person name="Sikorski J."/>
            <person name="Tindall B.J."/>
            <person name="Lowry S."/>
            <person name="Lucas S."/>
            <person name="Nolan M."/>
            <person name="Copeland A."/>
            <person name="Glavina Del Rio T."/>
            <person name="Tice H."/>
            <person name="Cheng J.F."/>
            <person name="Han C."/>
            <person name="Pitluck S."/>
            <person name="Liolios K."/>
            <person name="Ivanova N."/>
            <person name="Mavromatis K."/>
            <person name="Mikhailova N."/>
            <person name="Pati A."/>
            <person name="Goodwin L."/>
            <person name="Chen A."/>
            <person name="Palaniappan K."/>
            <person name="Land M."/>
            <person name="Hauser L."/>
            <person name="Chang Y.J."/>
            <person name="Jeffries C.D."/>
            <person name="Rohde M."/>
            <person name="Goker M."/>
            <person name="Woyke T."/>
            <person name="Bristow J."/>
            <person name="Eisen J.A."/>
            <person name="Markowitz V."/>
            <person name="Hugenholtz P."/>
            <person name="Kyrpides N.C."/>
            <person name="Klenk H.P."/>
            <person name="Lapidus A."/>
        </authorList>
    </citation>
    <scope>NUCLEOTIDE SEQUENCE [LARGE SCALE GENOMIC DNA]</scope>
    <source>
        <strain evidence="12">ATCC 700542 / DSM 9946 / VI-R2</strain>
    </source>
</reference>
<accession>D7BD00</accession>
<feature type="domain" description="Large ribosomal subunit protein uL6 alpha-beta" evidence="10">
    <location>
        <begin position="12"/>
        <end position="82"/>
    </location>
</feature>
<name>D7BD00_ALLS1</name>
<evidence type="ECO:0000256" key="9">
    <source>
        <dbReference type="RuleBase" id="RU003870"/>
    </source>
</evidence>
<dbReference type="AlphaFoldDB" id="D7BD00"/>
<dbReference type="PIRSF" id="PIRSF002162">
    <property type="entry name" value="Ribosomal_L6"/>
    <property type="match status" value="1"/>
</dbReference>
<evidence type="ECO:0000256" key="6">
    <source>
        <dbReference type="ARBA" id="ARBA00023274"/>
    </source>
</evidence>
<comment type="function">
    <text evidence="7 9">This protein binds to the 23S rRNA, and is important in its secondary structure. It is located near the subunit interface in the base of the L7/L12 stalk, and near the tRNA binding site of the peptidyltransferase center.</text>
</comment>
<evidence type="ECO:0000259" key="10">
    <source>
        <dbReference type="Pfam" id="PF00347"/>
    </source>
</evidence>
<dbReference type="HAMAP" id="MF_01365_B">
    <property type="entry name" value="Ribosomal_uL6_B"/>
    <property type="match status" value="1"/>
</dbReference>
<dbReference type="InterPro" id="IPR019906">
    <property type="entry name" value="Ribosomal_uL6_bac-type"/>
</dbReference>
<dbReference type="InterPro" id="IPR000702">
    <property type="entry name" value="Ribosomal_uL6-like"/>
</dbReference>
<sequence length="180" mass="19573">MSRIGKQPITLPKGVNVEVAYATVKVKGPKGELNVPIDPEMKVKVENGSVQVERPSEQRRHKSLHGLTRTLVANAVKGVSEGYTREMLIKGIGYRAKLTGKNLELTVGYSHPVVVEPPAGITFEVPEPTKILVKGIDKQLVGQTAANLRAVREPSAYHEKGIYYADEPIKLKPGKAGTTK</sequence>
<evidence type="ECO:0000256" key="7">
    <source>
        <dbReference type="HAMAP-Rule" id="MF_01365"/>
    </source>
</evidence>
<feature type="domain" description="Large ribosomal subunit protein uL6 alpha-beta" evidence="10">
    <location>
        <begin position="91"/>
        <end position="164"/>
    </location>
</feature>
<dbReference type="KEGG" id="msv:Mesil_2892"/>
<keyword evidence="12" id="KW-1185">Reference proteome</keyword>
<evidence type="ECO:0000313" key="11">
    <source>
        <dbReference type="EMBL" id="ADH64733.1"/>
    </source>
</evidence>
<gene>
    <name evidence="7" type="primary">rplF</name>
    <name evidence="11" type="ordered locus">Mesil_2892</name>
</gene>
<dbReference type="NCBIfam" id="TIGR03654">
    <property type="entry name" value="L6_bact"/>
    <property type="match status" value="1"/>
</dbReference>
<dbReference type="Proteomes" id="UP000001916">
    <property type="component" value="Chromosome"/>
</dbReference>
<organism evidence="11 12">
    <name type="scientific">Allomeiothermus silvanus (strain ATCC 700542 / DSM 9946 / NBRC 106475 / NCIMB 13440 / VI-R2)</name>
    <name type="common">Thermus silvanus</name>
    <dbReference type="NCBI Taxonomy" id="526227"/>
    <lineage>
        <taxon>Bacteria</taxon>
        <taxon>Thermotogati</taxon>
        <taxon>Deinococcota</taxon>
        <taxon>Deinococci</taxon>
        <taxon>Thermales</taxon>
        <taxon>Thermaceae</taxon>
        <taxon>Allomeiothermus</taxon>
    </lineage>
</organism>
<dbReference type="InterPro" id="IPR036789">
    <property type="entry name" value="Ribosomal_uL6-like_a/b-dom_sf"/>
</dbReference>
<evidence type="ECO:0000256" key="3">
    <source>
        <dbReference type="ARBA" id="ARBA00022730"/>
    </source>
</evidence>
<evidence type="ECO:0000313" key="12">
    <source>
        <dbReference type="Proteomes" id="UP000001916"/>
    </source>
</evidence>
<keyword evidence="6 7" id="KW-0687">Ribonucleoprotein</keyword>
<evidence type="ECO:0000256" key="1">
    <source>
        <dbReference type="ARBA" id="ARBA00009356"/>
    </source>
</evidence>
<evidence type="ECO:0000256" key="2">
    <source>
        <dbReference type="ARBA" id="ARBA00011838"/>
    </source>
</evidence>
<dbReference type="eggNOG" id="COG0097">
    <property type="taxonomic scope" value="Bacteria"/>
</dbReference>
<dbReference type="GO" id="GO:0022625">
    <property type="term" value="C:cytosolic large ribosomal subunit"/>
    <property type="evidence" value="ECO:0007669"/>
    <property type="project" value="UniProtKB-UniRule"/>
</dbReference>
<dbReference type="GO" id="GO:0019843">
    <property type="term" value="F:rRNA binding"/>
    <property type="evidence" value="ECO:0007669"/>
    <property type="project" value="UniProtKB-UniRule"/>
</dbReference>
<dbReference type="GO" id="GO:0002181">
    <property type="term" value="P:cytoplasmic translation"/>
    <property type="evidence" value="ECO:0007669"/>
    <property type="project" value="TreeGrafter"/>
</dbReference>
<keyword evidence="4 7" id="KW-0694">RNA-binding</keyword>
<dbReference type="GO" id="GO:0003735">
    <property type="term" value="F:structural constituent of ribosome"/>
    <property type="evidence" value="ECO:0007669"/>
    <property type="project" value="UniProtKB-UniRule"/>
</dbReference>
<dbReference type="InterPro" id="IPR020040">
    <property type="entry name" value="Ribosomal_uL6_a/b-dom"/>
</dbReference>
<dbReference type="Gene3D" id="3.90.930.12">
    <property type="entry name" value="Ribosomal protein L6, alpha-beta domain"/>
    <property type="match status" value="2"/>
</dbReference>
<dbReference type="OrthoDB" id="9805007at2"/>
<keyword evidence="3 7" id="KW-0699">rRNA-binding</keyword>
<dbReference type="FunFam" id="3.90.930.12:FF:000002">
    <property type="entry name" value="50S ribosomal protein L6"/>
    <property type="match status" value="1"/>
</dbReference>
<dbReference type="EMBL" id="CP002042">
    <property type="protein sequence ID" value="ADH64733.1"/>
    <property type="molecule type" value="Genomic_DNA"/>
</dbReference>
<comment type="subunit">
    <text evidence="2 7">Part of the 50S ribosomal subunit.</text>
</comment>
<dbReference type="PRINTS" id="PR00059">
    <property type="entry name" value="RIBOSOMALL6"/>
</dbReference>
<dbReference type="PANTHER" id="PTHR11655">
    <property type="entry name" value="60S/50S RIBOSOMAL PROTEIN L6/L9"/>
    <property type="match status" value="1"/>
</dbReference>